<keyword evidence="2" id="KW-1185">Reference proteome</keyword>
<gene>
    <name evidence="1" type="ORF">KY290_008585</name>
</gene>
<dbReference type="EMBL" id="JAIVGD010000003">
    <property type="protein sequence ID" value="KAH0777174.1"/>
    <property type="molecule type" value="Genomic_DNA"/>
</dbReference>
<organism evidence="1 2">
    <name type="scientific">Solanum tuberosum</name>
    <name type="common">Potato</name>
    <dbReference type="NCBI Taxonomy" id="4113"/>
    <lineage>
        <taxon>Eukaryota</taxon>
        <taxon>Viridiplantae</taxon>
        <taxon>Streptophyta</taxon>
        <taxon>Embryophyta</taxon>
        <taxon>Tracheophyta</taxon>
        <taxon>Spermatophyta</taxon>
        <taxon>Magnoliopsida</taxon>
        <taxon>eudicotyledons</taxon>
        <taxon>Gunneridae</taxon>
        <taxon>Pentapetalae</taxon>
        <taxon>asterids</taxon>
        <taxon>lamiids</taxon>
        <taxon>Solanales</taxon>
        <taxon>Solanaceae</taxon>
        <taxon>Solanoideae</taxon>
        <taxon>Solaneae</taxon>
        <taxon>Solanum</taxon>
    </lineage>
</organism>
<accession>A0ABQ7W8Z8</accession>
<dbReference type="Proteomes" id="UP000826656">
    <property type="component" value="Unassembled WGS sequence"/>
</dbReference>
<proteinExistence type="predicted"/>
<evidence type="ECO:0000313" key="2">
    <source>
        <dbReference type="Proteomes" id="UP000826656"/>
    </source>
</evidence>
<evidence type="ECO:0000313" key="1">
    <source>
        <dbReference type="EMBL" id="KAH0777174.1"/>
    </source>
</evidence>
<name>A0ABQ7W8Z8_SOLTU</name>
<protein>
    <submittedName>
        <fullName evidence="1">Uncharacterized protein</fullName>
    </submittedName>
</protein>
<sequence length="114" mass="12842">MTADFEPKDNLSCQLKNELVTPKVVPWGCCLQLTKSSVDVDFACLWLYKLCPLSLLDLSSVAFIVDEHLRNGEQVCFASPWYYMVLPGAKLGVYLPFLVLNKSLCCIIHIETLN</sequence>
<comment type="caution">
    <text evidence="1">The sequence shown here is derived from an EMBL/GenBank/DDBJ whole genome shotgun (WGS) entry which is preliminary data.</text>
</comment>
<reference evidence="1 2" key="1">
    <citation type="journal article" date="2021" name="bioRxiv">
        <title>Chromosome-scale and haplotype-resolved genome assembly of a tetraploid potato cultivar.</title>
        <authorList>
            <person name="Sun H."/>
            <person name="Jiao W.-B."/>
            <person name="Krause K."/>
            <person name="Campoy J.A."/>
            <person name="Goel M."/>
            <person name="Folz-Donahue K."/>
            <person name="Kukat C."/>
            <person name="Huettel B."/>
            <person name="Schneeberger K."/>
        </authorList>
    </citation>
    <scope>NUCLEOTIDE SEQUENCE [LARGE SCALE GENOMIC DNA]</scope>
    <source>
        <strain evidence="1">SolTubOtavaFocal</strain>
        <tissue evidence="1">Leaves</tissue>
    </source>
</reference>